<organism evidence="3 4">
    <name type="scientific">Ancylostoma caninum</name>
    <name type="common">Dog hookworm</name>
    <dbReference type="NCBI Taxonomy" id="29170"/>
    <lineage>
        <taxon>Eukaryota</taxon>
        <taxon>Metazoa</taxon>
        <taxon>Ecdysozoa</taxon>
        <taxon>Nematoda</taxon>
        <taxon>Chromadorea</taxon>
        <taxon>Rhabditida</taxon>
        <taxon>Rhabditina</taxon>
        <taxon>Rhabditomorpha</taxon>
        <taxon>Strongyloidea</taxon>
        <taxon>Ancylostomatidae</taxon>
        <taxon>Ancylostomatinae</taxon>
        <taxon>Ancylostoma</taxon>
    </lineage>
</organism>
<keyword evidence="1" id="KW-0732">Signal</keyword>
<dbReference type="EMBL" id="JOJR01000426">
    <property type="protein sequence ID" value="RCN38038.1"/>
    <property type="molecule type" value="Genomic_DNA"/>
</dbReference>
<evidence type="ECO:0000313" key="4">
    <source>
        <dbReference type="Proteomes" id="UP000252519"/>
    </source>
</evidence>
<dbReference type="GO" id="GO:0006508">
    <property type="term" value="P:proteolysis"/>
    <property type="evidence" value="ECO:0007669"/>
    <property type="project" value="InterPro"/>
</dbReference>
<name>A0A368G2Y0_ANCCA</name>
<dbReference type="Proteomes" id="UP000252519">
    <property type="component" value="Unassembled WGS sequence"/>
</dbReference>
<evidence type="ECO:0000313" key="3">
    <source>
        <dbReference type="EMBL" id="RCN38038.1"/>
    </source>
</evidence>
<accession>A0A368G2Y0</accession>
<dbReference type="Gene3D" id="3.40.390.10">
    <property type="entry name" value="Collagenase (Catalytic Domain)"/>
    <property type="match status" value="1"/>
</dbReference>
<feature type="signal peptide" evidence="1">
    <location>
        <begin position="1"/>
        <end position="23"/>
    </location>
</feature>
<dbReference type="Pfam" id="PF01400">
    <property type="entry name" value="Astacin"/>
    <property type="match status" value="1"/>
</dbReference>
<evidence type="ECO:0000259" key="2">
    <source>
        <dbReference type="Pfam" id="PF01400"/>
    </source>
</evidence>
<evidence type="ECO:0000256" key="1">
    <source>
        <dbReference type="SAM" id="SignalP"/>
    </source>
</evidence>
<dbReference type="InterPro" id="IPR024079">
    <property type="entry name" value="MetalloPept_cat_dom_sf"/>
</dbReference>
<comment type="caution">
    <text evidence="3">The sequence shown here is derived from an EMBL/GenBank/DDBJ whole genome shotgun (WGS) entry which is preliminary data.</text>
</comment>
<keyword evidence="4" id="KW-1185">Reference proteome</keyword>
<gene>
    <name evidence="3" type="ORF">ANCCAN_16069</name>
</gene>
<dbReference type="AlphaFoldDB" id="A0A368G2Y0"/>
<dbReference type="InterPro" id="IPR001506">
    <property type="entry name" value="Peptidase_M12A"/>
</dbReference>
<proteinExistence type="predicted"/>
<dbReference type="STRING" id="29170.A0A368G2Y0"/>
<protein>
    <recommendedName>
        <fullName evidence="2">Peptidase M12A domain-containing protein</fullName>
    </recommendedName>
</protein>
<feature type="chain" id="PRO_5016975678" description="Peptidase M12A domain-containing protein" evidence="1">
    <location>
        <begin position="24"/>
        <end position="153"/>
    </location>
</feature>
<reference evidence="3 4" key="1">
    <citation type="submission" date="2014-10" db="EMBL/GenBank/DDBJ databases">
        <title>Draft genome of the hookworm Ancylostoma caninum.</title>
        <authorList>
            <person name="Mitreva M."/>
        </authorList>
    </citation>
    <scope>NUCLEOTIDE SEQUENCE [LARGE SCALE GENOMIC DNA]</scope>
    <source>
        <strain evidence="3 4">Baltimore</strain>
    </source>
</reference>
<feature type="domain" description="Peptidase M12A" evidence="2">
    <location>
        <begin position="51"/>
        <end position="116"/>
    </location>
</feature>
<dbReference type="GO" id="GO:0004222">
    <property type="term" value="F:metalloendopeptidase activity"/>
    <property type="evidence" value="ECO:0007669"/>
    <property type="project" value="InterPro"/>
</dbReference>
<dbReference type="SUPFAM" id="SSF55486">
    <property type="entry name" value="Metalloproteases ('zincins'), catalytic domain"/>
    <property type="match status" value="1"/>
</dbReference>
<sequence>MTPIRTLLILLLHVTYFIHLNAAAYSNEGTEVDTSHDRLKRQAIGYESYLWKTGVHYYFDENASNATKEAFLRGANAWERDTCINFTQNENGENVEFSFNFNIMRCNDSPIGMSSKKKLDDNPLFAATDVIHVGEWDGDASSSDMQLMRLDMH</sequence>